<dbReference type="InterPro" id="IPR014710">
    <property type="entry name" value="RmlC-like_jellyroll"/>
</dbReference>
<organism evidence="2 3">
    <name type="scientific">Microbaculum marinum</name>
    <dbReference type="NCBI Taxonomy" id="1764581"/>
    <lineage>
        <taxon>Bacteria</taxon>
        <taxon>Pseudomonadati</taxon>
        <taxon>Pseudomonadota</taxon>
        <taxon>Alphaproteobacteria</taxon>
        <taxon>Hyphomicrobiales</taxon>
        <taxon>Tepidamorphaceae</taxon>
        <taxon>Microbaculum</taxon>
    </lineage>
</organism>
<feature type="domain" description="Cupin type-2" evidence="1">
    <location>
        <begin position="33"/>
        <end position="96"/>
    </location>
</feature>
<dbReference type="Pfam" id="PF07883">
    <property type="entry name" value="Cupin_2"/>
    <property type="match status" value="1"/>
</dbReference>
<reference evidence="2 3" key="1">
    <citation type="submission" date="2024-02" db="EMBL/GenBank/DDBJ databases">
        <title>Genome analysis and characterization of Microbaculum marinisediminis sp. nov., isolated from marine sediment.</title>
        <authorList>
            <person name="Du Z.-J."/>
            <person name="Ye Y.-Q."/>
            <person name="Zhang Z.-R."/>
            <person name="Yuan S.-M."/>
            <person name="Zhang X.-Y."/>
        </authorList>
    </citation>
    <scope>NUCLEOTIDE SEQUENCE [LARGE SCALE GENOMIC DNA]</scope>
    <source>
        <strain evidence="2 3">SDUM1044001</strain>
    </source>
</reference>
<dbReference type="AlphaFoldDB" id="A0AAW9S2J1"/>
<keyword evidence="3" id="KW-1185">Reference proteome</keyword>
<accession>A0AAW9S2J1</accession>
<dbReference type="SUPFAM" id="SSF51182">
    <property type="entry name" value="RmlC-like cupins"/>
    <property type="match status" value="1"/>
</dbReference>
<gene>
    <name evidence="2" type="ORF">V3328_20410</name>
</gene>
<dbReference type="PANTHER" id="PTHR36114:SF1">
    <property type="entry name" value="16.7 KDA PROTEIN IN WHIE LOCUS"/>
    <property type="match status" value="1"/>
</dbReference>
<proteinExistence type="predicted"/>
<dbReference type="InterPro" id="IPR013096">
    <property type="entry name" value="Cupin_2"/>
</dbReference>
<dbReference type="Proteomes" id="UP001378188">
    <property type="component" value="Unassembled WGS sequence"/>
</dbReference>
<comment type="caution">
    <text evidence="2">The sequence shown here is derived from an EMBL/GenBank/DDBJ whole genome shotgun (WGS) entry which is preliminary data.</text>
</comment>
<dbReference type="PANTHER" id="PTHR36114">
    <property type="entry name" value="16.7 KDA PROTEIN IN WHIE LOCUS"/>
    <property type="match status" value="1"/>
</dbReference>
<dbReference type="InterPro" id="IPR052044">
    <property type="entry name" value="PKS_Associated_Protein"/>
</dbReference>
<evidence type="ECO:0000313" key="3">
    <source>
        <dbReference type="Proteomes" id="UP001378188"/>
    </source>
</evidence>
<dbReference type="CDD" id="cd02226">
    <property type="entry name" value="cupin_YdbB-like"/>
    <property type="match status" value="1"/>
</dbReference>
<dbReference type="RefSeq" id="WP_340331560.1">
    <property type="nucleotide sequence ID" value="NZ_JAZHOF010000009.1"/>
</dbReference>
<dbReference type="InterPro" id="IPR011051">
    <property type="entry name" value="RmlC_Cupin_sf"/>
</dbReference>
<dbReference type="EMBL" id="JAZHOF010000009">
    <property type="protein sequence ID" value="MEJ8573861.1"/>
    <property type="molecule type" value="Genomic_DNA"/>
</dbReference>
<sequence length="120" mass="13663">MEPINLDDKFGRIGEHWRPKVVAALNGQEIKVVKVQGTFPWHHHDDEDEFFLVWKGRFRVEFRDRIVEMGPGDGLLVPRGVEHRTAADGEAEVVLFESAATRNTGNVVDERFTAPDGQRI</sequence>
<protein>
    <submittedName>
        <fullName evidence="2">Cupin domain-containing protein</fullName>
    </submittedName>
</protein>
<name>A0AAW9S2J1_9HYPH</name>
<evidence type="ECO:0000259" key="1">
    <source>
        <dbReference type="Pfam" id="PF07883"/>
    </source>
</evidence>
<dbReference type="Gene3D" id="2.60.120.10">
    <property type="entry name" value="Jelly Rolls"/>
    <property type="match status" value="1"/>
</dbReference>
<evidence type="ECO:0000313" key="2">
    <source>
        <dbReference type="EMBL" id="MEJ8573861.1"/>
    </source>
</evidence>